<protein>
    <submittedName>
        <fullName evidence="4">Polysaccharide deacetylase family protein</fullName>
    </submittedName>
</protein>
<reference evidence="4" key="1">
    <citation type="submission" date="2016-02" db="EMBL/GenBank/DDBJ databases">
        <title>Halorhodospira halochloris DSM-1059 complete genome, version 2.</title>
        <authorList>
            <person name="Tsukatani Y."/>
        </authorList>
    </citation>
    <scope>NUCLEOTIDE SEQUENCE</scope>
    <source>
        <strain evidence="4">DSM 1059</strain>
    </source>
</reference>
<dbReference type="Pfam" id="PF01522">
    <property type="entry name" value="Polysacc_deac_1"/>
    <property type="match status" value="1"/>
</dbReference>
<proteinExistence type="predicted"/>
<gene>
    <name evidence="4" type="ORF">HH1059_00570</name>
</gene>
<dbReference type="AlphaFoldDB" id="A0A110B4G2"/>
<dbReference type="PROSITE" id="PS51677">
    <property type="entry name" value="NODB"/>
    <property type="match status" value="1"/>
</dbReference>
<dbReference type="GO" id="GO:0005975">
    <property type="term" value="P:carbohydrate metabolic process"/>
    <property type="evidence" value="ECO:0007669"/>
    <property type="project" value="InterPro"/>
</dbReference>
<dbReference type="RefSeq" id="WP_096406956.1">
    <property type="nucleotide sequence ID" value="NZ_AP017372.2"/>
</dbReference>
<dbReference type="InterPro" id="IPR011330">
    <property type="entry name" value="Glyco_hydro/deAcase_b/a-brl"/>
</dbReference>
<keyword evidence="5" id="KW-1185">Reference proteome</keyword>
<dbReference type="EMBL" id="AP017372">
    <property type="protein sequence ID" value="BAU56726.1"/>
    <property type="molecule type" value="Genomic_DNA"/>
</dbReference>
<feature type="domain" description="NodB homology" evidence="3">
    <location>
        <begin position="103"/>
        <end position="338"/>
    </location>
</feature>
<dbReference type="GO" id="GO:0005576">
    <property type="term" value="C:extracellular region"/>
    <property type="evidence" value="ECO:0007669"/>
    <property type="project" value="UniProtKB-SubCell"/>
</dbReference>
<keyword evidence="2" id="KW-0732">Signal</keyword>
<dbReference type="InterPro" id="IPR051398">
    <property type="entry name" value="Polysacch_Deacetylase"/>
</dbReference>
<dbReference type="GO" id="GO:0016810">
    <property type="term" value="F:hydrolase activity, acting on carbon-nitrogen (but not peptide) bonds"/>
    <property type="evidence" value="ECO:0007669"/>
    <property type="project" value="InterPro"/>
</dbReference>
<dbReference type="PANTHER" id="PTHR34216:SF3">
    <property type="entry name" value="POLY-BETA-1,6-N-ACETYL-D-GLUCOSAMINE N-DEACETYLASE"/>
    <property type="match status" value="1"/>
</dbReference>
<evidence type="ECO:0000259" key="3">
    <source>
        <dbReference type="PROSITE" id="PS51677"/>
    </source>
</evidence>
<dbReference type="Proteomes" id="UP000218890">
    <property type="component" value="Chromosome"/>
</dbReference>
<dbReference type="InterPro" id="IPR002509">
    <property type="entry name" value="NODB_dom"/>
</dbReference>
<evidence type="ECO:0000313" key="4">
    <source>
        <dbReference type="EMBL" id="BAU56726.1"/>
    </source>
</evidence>
<dbReference type="SUPFAM" id="SSF88713">
    <property type="entry name" value="Glycoside hydrolase/deacetylase"/>
    <property type="match status" value="1"/>
</dbReference>
<evidence type="ECO:0000313" key="5">
    <source>
        <dbReference type="Proteomes" id="UP000218890"/>
    </source>
</evidence>
<dbReference type="OrthoDB" id="9814639at2"/>
<comment type="subcellular location">
    <subcellularLocation>
        <location evidence="1">Secreted</location>
    </subcellularLocation>
</comment>
<name>A0A110B4G2_HALHR</name>
<dbReference type="Gene3D" id="3.20.20.370">
    <property type="entry name" value="Glycoside hydrolase/deacetylase"/>
    <property type="match status" value="1"/>
</dbReference>
<evidence type="ECO:0000256" key="1">
    <source>
        <dbReference type="ARBA" id="ARBA00004613"/>
    </source>
</evidence>
<dbReference type="KEGG" id="hhk:HH1059_00570"/>
<sequence length="375" mass="43576">MIKDMSSHTVLRTTLFSSALVAAVVISFLPKVAEAGSQEEKEHRDSAVVFMYHRFGEDRYPSTSVRLDQFDDQLEFLEENDFNVWSIERIVKAMQDGEPIPDKTVAITVDDAYASVYEEAYPRMKERDWPMTLFVATDDVDSGRQAYMDWDQMREMQDSGLVTFANHSATHDYLVRRDPEQESKEEWEKRMREDINKAQQRLQEELGEDVNEDPRLYAYPFGEYNERLAEIITDKGYIAFGQHSGAMGSVEDPRALPRFPVNEQFGGMDDFSQRARSLPLPVKEMEPFEPVLEDNNPPRMKITLKDDNDVATGRLNCFASRQGLMELEWLDEQRNTFAVQAEEEFGRGRARYNCTAPHRDGSGRFFWFSKQWLNY</sequence>
<dbReference type="PANTHER" id="PTHR34216">
    <property type="match status" value="1"/>
</dbReference>
<accession>A0A110B4G2</accession>
<organism evidence="4 5">
    <name type="scientific">Halorhodospira halochloris</name>
    <name type="common">Ectothiorhodospira halochloris</name>
    <dbReference type="NCBI Taxonomy" id="1052"/>
    <lineage>
        <taxon>Bacteria</taxon>
        <taxon>Pseudomonadati</taxon>
        <taxon>Pseudomonadota</taxon>
        <taxon>Gammaproteobacteria</taxon>
        <taxon>Chromatiales</taxon>
        <taxon>Ectothiorhodospiraceae</taxon>
        <taxon>Halorhodospira</taxon>
    </lineage>
</organism>
<dbReference type="CDD" id="cd10973">
    <property type="entry name" value="CE4_DAC_u4_5s"/>
    <property type="match status" value="1"/>
</dbReference>
<evidence type="ECO:0000256" key="2">
    <source>
        <dbReference type="ARBA" id="ARBA00022729"/>
    </source>
</evidence>